<feature type="compositionally biased region" description="Pro residues" evidence="1">
    <location>
        <begin position="311"/>
        <end position="323"/>
    </location>
</feature>
<proteinExistence type="predicted"/>
<evidence type="ECO:0000313" key="3">
    <source>
        <dbReference type="EMBL" id="KAK0551046.1"/>
    </source>
</evidence>
<feature type="compositionally biased region" description="Polar residues" evidence="1">
    <location>
        <begin position="383"/>
        <end position="397"/>
    </location>
</feature>
<feature type="region of interest" description="Disordered" evidence="1">
    <location>
        <begin position="158"/>
        <end position="397"/>
    </location>
</feature>
<protein>
    <submittedName>
        <fullName evidence="3">Uncharacterized protein</fullName>
    </submittedName>
</protein>
<accession>A0AAN6GPQ1</accession>
<feature type="region of interest" description="Disordered" evidence="1">
    <location>
        <begin position="1072"/>
        <end position="1093"/>
    </location>
</feature>
<dbReference type="EMBL" id="JAPDMZ010000083">
    <property type="protein sequence ID" value="KAK0551046.1"/>
    <property type="molecule type" value="Genomic_DNA"/>
</dbReference>
<evidence type="ECO:0000256" key="2">
    <source>
        <dbReference type="SAM" id="Phobius"/>
    </source>
</evidence>
<feature type="region of interest" description="Disordered" evidence="1">
    <location>
        <begin position="603"/>
        <end position="622"/>
    </location>
</feature>
<gene>
    <name evidence="3" type="ORF">OC846_003424</name>
</gene>
<feature type="region of interest" description="Disordered" evidence="1">
    <location>
        <begin position="924"/>
        <end position="1001"/>
    </location>
</feature>
<feature type="compositionally biased region" description="Basic and acidic residues" evidence="1">
    <location>
        <begin position="266"/>
        <end position="281"/>
    </location>
</feature>
<feature type="compositionally biased region" description="Polar residues" evidence="1">
    <location>
        <begin position="282"/>
        <end position="296"/>
    </location>
</feature>
<evidence type="ECO:0000256" key="1">
    <source>
        <dbReference type="SAM" id="MobiDB-lite"/>
    </source>
</evidence>
<keyword evidence="2" id="KW-1133">Transmembrane helix</keyword>
<feature type="region of interest" description="Disordered" evidence="1">
    <location>
        <begin position="1110"/>
        <end position="1166"/>
    </location>
</feature>
<dbReference type="AlphaFoldDB" id="A0AAN6GPQ1"/>
<feature type="compositionally biased region" description="Polar residues" evidence="1">
    <location>
        <begin position="49"/>
        <end position="61"/>
    </location>
</feature>
<evidence type="ECO:0000313" key="4">
    <source>
        <dbReference type="Proteomes" id="UP001176517"/>
    </source>
</evidence>
<feature type="compositionally biased region" description="Basic and acidic residues" evidence="1">
    <location>
        <begin position="1124"/>
        <end position="1136"/>
    </location>
</feature>
<reference evidence="3" key="1">
    <citation type="journal article" date="2023" name="PhytoFront">
        <title>Draft Genome Resources of Seven Strains of Tilletia horrida, Causal Agent of Kernel Smut of Rice.</title>
        <authorList>
            <person name="Khanal S."/>
            <person name="Antony Babu S."/>
            <person name="Zhou X.G."/>
        </authorList>
    </citation>
    <scope>NUCLEOTIDE SEQUENCE</scope>
    <source>
        <strain evidence="3">TX6</strain>
    </source>
</reference>
<organism evidence="3 4">
    <name type="scientific">Tilletia horrida</name>
    <dbReference type="NCBI Taxonomy" id="155126"/>
    <lineage>
        <taxon>Eukaryota</taxon>
        <taxon>Fungi</taxon>
        <taxon>Dikarya</taxon>
        <taxon>Basidiomycota</taxon>
        <taxon>Ustilaginomycotina</taxon>
        <taxon>Exobasidiomycetes</taxon>
        <taxon>Tilletiales</taxon>
        <taxon>Tilletiaceae</taxon>
        <taxon>Tilletia</taxon>
    </lineage>
</organism>
<feature type="compositionally biased region" description="Low complexity" evidence="1">
    <location>
        <begin position="958"/>
        <end position="967"/>
    </location>
</feature>
<feature type="region of interest" description="Disordered" evidence="1">
    <location>
        <begin position="758"/>
        <end position="782"/>
    </location>
</feature>
<dbReference type="Proteomes" id="UP001176517">
    <property type="component" value="Unassembled WGS sequence"/>
</dbReference>
<feature type="compositionally biased region" description="Basic and acidic residues" evidence="1">
    <location>
        <begin position="182"/>
        <end position="192"/>
    </location>
</feature>
<feature type="compositionally biased region" description="Polar residues" evidence="1">
    <location>
        <begin position="235"/>
        <end position="249"/>
    </location>
</feature>
<keyword evidence="2" id="KW-0472">Membrane</keyword>
<feature type="compositionally biased region" description="Acidic residues" evidence="1">
    <location>
        <begin position="1074"/>
        <end position="1085"/>
    </location>
</feature>
<name>A0AAN6GPQ1_9BASI</name>
<feature type="region of interest" description="Disordered" evidence="1">
    <location>
        <begin position="1"/>
        <end position="75"/>
    </location>
</feature>
<sequence>MDQDQTSQMEFIESPVQPDGIQRTSRPLHRVPSKQLGSGSGAGLWLSGTDASTQESDGSETNGDEHQAQAHDPASLQAVVTPVKRASKLYHFPATLARGLRFLNPESVEDPSPHNAEPVAKLQEHNLLRMSSKEELEQTVDLDLSFDFVSTAERPVHTAAGPQSHAGELNLQEPFQPVGAPSDRKISTDSVEKNAAATAVSTPTSIGRASPGRGMAATNWAARAAKQPPIPLDLSATNPAKLSDASSVQGRPRASSRATKPSLDIGRSDSLRAAHSPRAESESQPQVSDSISFISHQSKDSRSSRNSRAPPTLPPTGPLPPVPDGTASKRSSQSSRMAIKLRNLDHEDMSVEDDARDEDREELRDTDESDGREHPTKKRDSDGSTYSGESGDSFQTAGIASIGNSSAENISSSGSQFAAAMPLPTVPSVIWKQRQQRIERQVAAAATTRASAVPATFAIKYPKPPGVDIVPLGQQLPEESPRVSFGFQSPNPGQLQRWSSIPSQLAALVAAADGPIKPAHPPTTQGESIISAGRDLVSPHANAHLSVVDTPTTDTSSPFSPLFSDPGTAFSAATTMSRNSTQSSADPKADFSSADAIDNEKVGEETADQTVVPAQVHTRHTSTTTVAMLTSDSEVEGDEARARRRRLPMHISTVSESDHGSRHASMMDLRASAARSGPWPHSPLLLTPDQSRASRDLLSTRPSLTSSAETTRVQRATELNSMGGVGLGLDLGLGSELEEPRSGHASLAVPADEFMASGKTESTLDRVKSDSGLASKRRRSDSPHVEIDMSLISETKPGAALAIKDFGRIDAAALPHRRPAVNTPSTLPMLSPRPLSSPYLGRIGMEISTNSSVEAFACNVTPPMPSAAFPERVHNNVQRAGERKSEGHVLTSAWLNQAQHVGTRLSYRIAHASWLPTHVFKQEHPTTEVSARPVKEKQSPLPSPTSRFEDGAVEGPIARRSSAASANMRRRRSTATVNWGPNVGSARNVPPTVASSQSKGRRQPVMFGNAAFNAPARTPATTNMLPGGTLLSKSLFYAGFCGMPWLWLVGGWWLGPDGMLACTSSRMIIYQDQSDSDSDEDSDADEEHHEDWDMVGIDETTSKPVHEDLVHDHTDGANFPSPHLHPDSAALHRDGSAEGQSTLTSRTRSGTASSNEREGSPTHDVPLSRMMVPKAKKSESFMHFYEVAVHQDWEGLEQYVRYNRIAALIGSCVVFTAFVLAIWGIARNW</sequence>
<keyword evidence="4" id="KW-1185">Reference proteome</keyword>
<feature type="compositionally biased region" description="Basic and acidic residues" evidence="1">
    <location>
        <begin position="369"/>
        <end position="382"/>
    </location>
</feature>
<feature type="transmembrane region" description="Helical" evidence="2">
    <location>
        <begin position="1035"/>
        <end position="1055"/>
    </location>
</feature>
<keyword evidence="2" id="KW-0812">Transmembrane</keyword>
<feature type="transmembrane region" description="Helical" evidence="2">
    <location>
        <begin position="1205"/>
        <end position="1226"/>
    </location>
</feature>
<feature type="compositionally biased region" description="Polar residues" evidence="1">
    <location>
        <begin position="1138"/>
        <end position="1154"/>
    </location>
</feature>
<comment type="caution">
    <text evidence="3">The sequence shown here is derived from an EMBL/GenBank/DDBJ whole genome shotgun (WGS) entry which is preliminary data.</text>
</comment>